<evidence type="ECO:0000256" key="3">
    <source>
        <dbReference type="ARBA" id="ARBA00022824"/>
    </source>
</evidence>
<accession>A0A150FZG3</accession>
<evidence type="ECO:0000256" key="2">
    <source>
        <dbReference type="ARBA" id="ARBA00004240"/>
    </source>
</evidence>
<comment type="cofactor">
    <cofactor evidence="1">
        <name>Zn(2+)</name>
        <dbReference type="ChEBI" id="CHEBI:29105"/>
    </cofactor>
</comment>
<dbReference type="InterPro" id="IPR007484">
    <property type="entry name" value="Peptidase_M28"/>
</dbReference>
<evidence type="ECO:0000259" key="4">
    <source>
        <dbReference type="Pfam" id="PF04389"/>
    </source>
</evidence>
<name>A0A150FZG3_GONPE</name>
<evidence type="ECO:0000256" key="1">
    <source>
        <dbReference type="ARBA" id="ARBA00001947"/>
    </source>
</evidence>
<dbReference type="GO" id="GO:0008235">
    <property type="term" value="F:metalloexopeptidase activity"/>
    <property type="evidence" value="ECO:0007669"/>
    <property type="project" value="InterPro"/>
</dbReference>
<dbReference type="GO" id="GO:0005783">
    <property type="term" value="C:endoplasmic reticulum"/>
    <property type="evidence" value="ECO:0007669"/>
    <property type="project" value="UniProtKB-SubCell"/>
</dbReference>
<dbReference type="AlphaFoldDB" id="A0A150FZG3"/>
<dbReference type="Proteomes" id="UP000075714">
    <property type="component" value="Unassembled WGS sequence"/>
</dbReference>
<feature type="domain" description="Peptidase M28" evidence="4">
    <location>
        <begin position="156"/>
        <end position="309"/>
    </location>
</feature>
<protein>
    <recommendedName>
        <fullName evidence="4">Peptidase M28 domain-containing protein</fullName>
    </recommendedName>
</protein>
<dbReference type="PANTHER" id="PTHR12147">
    <property type="entry name" value="METALLOPEPTIDASE M28 FAMILY MEMBER"/>
    <property type="match status" value="1"/>
</dbReference>
<reference evidence="6" key="1">
    <citation type="journal article" date="2016" name="Nat. Commun.">
        <title>The Gonium pectorale genome demonstrates co-option of cell cycle regulation during the evolution of multicellularity.</title>
        <authorList>
            <person name="Hanschen E.R."/>
            <person name="Marriage T.N."/>
            <person name="Ferris P.J."/>
            <person name="Hamaji T."/>
            <person name="Toyoda A."/>
            <person name="Fujiyama A."/>
            <person name="Neme R."/>
            <person name="Noguchi H."/>
            <person name="Minakuchi Y."/>
            <person name="Suzuki M."/>
            <person name="Kawai-Toyooka H."/>
            <person name="Smith D.R."/>
            <person name="Sparks H."/>
            <person name="Anderson J."/>
            <person name="Bakaric R."/>
            <person name="Luria V."/>
            <person name="Karger A."/>
            <person name="Kirschner M.W."/>
            <person name="Durand P.M."/>
            <person name="Michod R.E."/>
            <person name="Nozaki H."/>
            <person name="Olson B.J."/>
        </authorList>
    </citation>
    <scope>NUCLEOTIDE SEQUENCE [LARGE SCALE GENOMIC DNA]</scope>
    <source>
        <strain evidence="6">NIES-2863</strain>
    </source>
</reference>
<dbReference type="PANTHER" id="PTHR12147:SF22">
    <property type="entry name" value="ENDOPLASMIC RETICULUM METALLOPEPTIDASE 1"/>
    <property type="match status" value="1"/>
</dbReference>
<dbReference type="OrthoDB" id="76293at2759"/>
<comment type="subcellular location">
    <subcellularLocation>
        <location evidence="2">Endoplasmic reticulum</location>
    </subcellularLocation>
</comment>
<dbReference type="Gene3D" id="3.40.630.10">
    <property type="entry name" value="Zn peptidases"/>
    <property type="match status" value="1"/>
</dbReference>
<evidence type="ECO:0000313" key="5">
    <source>
        <dbReference type="EMBL" id="KXZ43006.1"/>
    </source>
</evidence>
<gene>
    <name evidence="5" type="ORF">GPECTOR_107g150</name>
</gene>
<dbReference type="SUPFAM" id="SSF53187">
    <property type="entry name" value="Zn-dependent exopeptidases"/>
    <property type="match status" value="1"/>
</dbReference>
<dbReference type="GO" id="GO:0006508">
    <property type="term" value="P:proteolysis"/>
    <property type="evidence" value="ECO:0007669"/>
    <property type="project" value="InterPro"/>
</dbReference>
<dbReference type="EMBL" id="LSYV01000107">
    <property type="protein sequence ID" value="KXZ43006.1"/>
    <property type="molecule type" value="Genomic_DNA"/>
</dbReference>
<keyword evidence="3" id="KW-0256">Endoplasmic reticulum</keyword>
<evidence type="ECO:0000313" key="6">
    <source>
        <dbReference type="Proteomes" id="UP000075714"/>
    </source>
</evidence>
<keyword evidence="6" id="KW-1185">Reference proteome</keyword>
<comment type="caution">
    <text evidence="5">The sequence shown here is derived from an EMBL/GenBank/DDBJ whole genome shotgun (WGS) entry which is preliminary data.</text>
</comment>
<dbReference type="Pfam" id="PF04389">
    <property type="entry name" value="Peptidase_M28"/>
    <property type="match status" value="1"/>
</dbReference>
<organism evidence="5 6">
    <name type="scientific">Gonium pectorale</name>
    <name type="common">Green alga</name>
    <dbReference type="NCBI Taxonomy" id="33097"/>
    <lineage>
        <taxon>Eukaryota</taxon>
        <taxon>Viridiplantae</taxon>
        <taxon>Chlorophyta</taxon>
        <taxon>core chlorophytes</taxon>
        <taxon>Chlorophyceae</taxon>
        <taxon>CS clade</taxon>
        <taxon>Chlamydomonadales</taxon>
        <taxon>Volvocaceae</taxon>
        <taxon>Gonium</taxon>
    </lineage>
</organism>
<sequence>MALTDITDDIASGNTGRMYAAPARGVRSKPEWRDGREVRKPVVPWANPRVLTLVLVAYFATMLALMQQRLNWTPPPLPASVAEHLFSEGRAAEHISMPQLRQAHDYIERQGRLLAELAAARGGDVEVEVHRERVSGSVAMDFGGVPFTNAYRGLTNVVVTITPRAARGRKGLLVASHQDSAVASPGASDDVAMVAVMLEAARALLSRPTRALPAAPLVLLFDGGEESICQAGHGFFNSSAHVAGLGAFVNLEAMGAGGLPIIFQHTGAWTVAAWSRGAPNAHGARIAQDIFDTGLIPGDTDYRMFSARHYGTLPGLGGGAGLGGGE</sequence>
<proteinExistence type="predicted"/>
<dbReference type="InterPro" id="IPR045175">
    <property type="entry name" value="M28_fam"/>
</dbReference>
<dbReference type="STRING" id="33097.A0A150FZG3"/>